<dbReference type="GO" id="GO:0006325">
    <property type="term" value="P:chromatin organization"/>
    <property type="evidence" value="ECO:0007669"/>
    <property type="project" value="UniProtKB-ARBA"/>
</dbReference>
<reference evidence="5 6" key="1">
    <citation type="submission" date="2019-02" db="EMBL/GenBank/DDBJ databases">
        <title>Genome sequencing of the rare red list fungi Dentipellis fragilis.</title>
        <authorList>
            <person name="Buettner E."/>
            <person name="Kellner H."/>
        </authorList>
    </citation>
    <scope>NUCLEOTIDE SEQUENCE [LARGE SCALE GENOMIC DNA]</scope>
    <source>
        <strain evidence="5 6">DSM 105465</strain>
    </source>
</reference>
<comment type="caution">
    <text evidence="5">The sequence shown here is derived from an EMBL/GenBank/DDBJ whole genome shotgun (WGS) entry which is preliminary data.</text>
</comment>
<dbReference type="EMBL" id="SEOQ01000118">
    <property type="protein sequence ID" value="TFY70157.1"/>
    <property type="molecule type" value="Genomic_DNA"/>
</dbReference>
<dbReference type="CDD" id="cd04369">
    <property type="entry name" value="Bromodomain"/>
    <property type="match status" value="1"/>
</dbReference>
<evidence type="ECO:0000256" key="1">
    <source>
        <dbReference type="ARBA" id="ARBA00023117"/>
    </source>
</evidence>
<dbReference type="PRINTS" id="PR00503">
    <property type="entry name" value="BROMODOMAIN"/>
</dbReference>
<protein>
    <recommendedName>
        <fullName evidence="4">Bromo domain-containing protein</fullName>
    </recommendedName>
</protein>
<dbReference type="SMART" id="SM00297">
    <property type="entry name" value="BROMO"/>
    <property type="match status" value="1"/>
</dbReference>
<dbReference type="InterPro" id="IPR001487">
    <property type="entry name" value="Bromodomain"/>
</dbReference>
<dbReference type="SUPFAM" id="SSF47370">
    <property type="entry name" value="Bromodomain"/>
    <property type="match status" value="1"/>
</dbReference>
<feature type="compositionally biased region" description="Polar residues" evidence="3">
    <location>
        <begin position="329"/>
        <end position="342"/>
    </location>
</feature>
<sequence>MASPTVTTVLERLILAQVVYELGTDSWPDVATLLSKNPLISLTFSAESCKAAYDALITEAGLQRRFGTAAWQVPALRYCLHSAHPLQGQNSLKLAQRLYQARVSEIQGQILEEEAKFKKIAFEIDQIRSGSWDDKIRERLGISDDVQQEPAVESAPNPEAEEPSSKADELSSQVEEPEPPTDSVVAAEPSPPGPRIQSPLLPVNEVEVRQDEEGVISVDDAIEKEPTPAPPALDELEVPSDVQHIDTEVPEGPKTPEAPEEKSETPVTQEPNPVEPTVESEQQPTVDEPPITPPDESPKVTDEKPEDAVSPSKTSEHDVSGELEPVAVTPTQVTSREGSTGEQDIVMSEPTPVAEPEEVNSPVVEPEPASRDYKRKASELEGILSDSERDKKKMREDSQPIEEEDAAPSPGPSRRRGGRQHVEVTPASKKFQSVIIMLHSQISQHRNGNIFHNPIKNSEAPDYREIVKRPMDLKTIKMRIKDNTISNSAEFQRDVYLMFANSMMYNRPKSDIYNMAEEMMLESESQINTFRQTEGIIRGGHRL</sequence>
<dbReference type="GO" id="GO:0035267">
    <property type="term" value="C:NuA4 histone acetyltransferase complex"/>
    <property type="evidence" value="ECO:0007669"/>
    <property type="project" value="TreeGrafter"/>
</dbReference>
<feature type="region of interest" description="Disordered" evidence="3">
    <location>
        <begin position="142"/>
        <end position="426"/>
    </location>
</feature>
<name>A0A4Y9Z7Z4_9AGAM</name>
<dbReference type="PROSITE" id="PS50014">
    <property type="entry name" value="BROMODOMAIN_2"/>
    <property type="match status" value="1"/>
</dbReference>
<evidence type="ECO:0000313" key="5">
    <source>
        <dbReference type="EMBL" id="TFY70157.1"/>
    </source>
</evidence>
<dbReference type="PANTHER" id="PTHR15398">
    <property type="entry name" value="BROMODOMAIN-CONTAINING PROTEIN 8"/>
    <property type="match status" value="1"/>
</dbReference>
<dbReference type="AlphaFoldDB" id="A0A4Y9Z7Z4"/>
<proteinExistence type="predicted"/>
<evidence type="ECO:0000259" key="4">
    <source>
        <dbReference type="PROSITE" id="PS50014"/>
    </source>
</evidence>
<keyword evidence="6" id="KW-1185">Reference proteome</keyword>
<dbReference type="STRING" id="205917.A0A4Y9Z7Z4"/>
<gene>
    <name evidence="5" type="ORF">EVG20_g2845</name>
</gene>
<dbReference type="Gene3D" id="1.20.920.10">
    <property type="entry name" value="Bromodomain-like"/>
    <property type="match status" value="1"/>
</dbReference>
<feature type="compositionally biased region" description="Basic and acidic residues" evidence="3">
    <location>
        <begin position="368"/>
        <end position="379"/>
    </location>
</feature>
<dbReference type="Pfam" id="PF00439">
    <property type="entry name" value="Bromodomain"/>
    <property type="match status" value="1"/>
</dbReference>
<organism evidence="5 6">
    <name type="scientific">Dentipellis fragilis</name>
    <dbReference type="NCBI Taxonomy" id="205917"/>
    <lineage>
        <taxon>Eukaryota</taxon>
        <taxon>Fungi</taxon>
        <taxon>Dikarya</taxon>
        <taxon>Basidiomycota</taxon>
        <taxon>Agaricomycotina</taxon>
        <taxon>Agaricomycetes</taxon>
        <taxon>Russulales</taxon>
        <taxon>Hericiaceae</taxon>
        <taxon>Dentipellis</taxon>
    </lineage>
</organism>
<dbReference type="Proteomes" id="UP000298327">
    <property type="component" value="Unassembled WGS sequence"/>
</dbReference>
<keyword evidence="1 2" id="KW-0103">Bromodomain</keyword>
<feature type="domain" description="Bromo" evidence="4">
    <location>
        <begin position="443"/>
        <end position="513"/>
    </location>
</feature>
<dbReference type="OrthoDB" id="1742084at2759"/>
<evidence type="ECO:0000313" key="6">
    <source>
        <dbReference type="Proteomes" id="UP000298327"/>
    </source>
</evidence>
<dbReference type="PANTHER" id="PTHR15398:SF4">
    <property type="entry name" value="BROMODOMAIN-CONTAINING PROTEIN 8 ISOFORM X1"/>
    <property type="match status" value="1"/>
</dbReference>
<feature type="compositionally biased region" description="Basic and acidic residues" evidence="3">
    <location>
        <begin position="296"/>
        <end position="307"/>
    </location>
</feature>
<evidence type="ECO:0000256" key="3">
    <source>
        <dbReference type="SAM" id="MobiDB-lite"/>
    </source>
</evidence>
<feature type="compositionally biased region" description="Low complexity" evidence="3">
    <location>
        <begin position="149"/>
        <end position="158"/>
    </location>
</feature>
<feature type="compositionally biased region" description="Basic and acidic residues" evidence="3">
    <location>
        <begin position="386"/>
        <end position="398"/>
    </location>
</feature>
<accession>A0A4Y9Z7Z4</accession>
<evidence type="ECO:0000256" key="2">
    <source>
        <dbReference type="PROSITE-ProRule" id="PRU00035"/>
    </source>
</evidence>
<dbReference type="InterPro" id="IPR036427">
    <property type="entry name" value="Bromodomain-like_sf"/>
</dbReference>